<dbReference type="Proteomes" id="UP000078397">
    <property type="component" value="Unassembled WGS sequence"/>
</dbReference>
<keyword evidence="1" id="KW-0677">Repeat</keyword>
<protein>
    <submittedName>
        <fullName evidence="5">Ankyrin repeat containing protein YAR1</fullName>
    </submittedName>
</protein>
<dbReference type="InterPro" id="IPR036770">
    <property type="entry name" value="Ankyrin_rpt-contain_sf"/>
</dbReference>
<organism evidence="5 6">
    <name type="scientific">Pochonia chlamydosporia 170</name>
    <dbReference type="NCBI Taxonomy" id="1380566"/>
    <lineage>
        <taxon>Eukaryota</taxon>
        <taxon>Fungi</taxon>
        <taxon>Dikarya</taxon>
        <taxon>Ascomycota</taxon>
        <taxon>Pezizomycotina</taxon>
        <taxon>Sordariomycetes</taxon>
        <taxon>Hypocreomycetidae</taxon>
        <taxon>Hypocreales</taxon>
        <taxon>Clavicipitaceae</taxon>
        <taxon>Pochonia</taxon>
    </lineage>
</organism>
<dbReference type="SUPFAM" id="SSF48403">
    <property type="entry name" value="Ankyrin repeat"/>
    <property type="match status" value="1"/>
</dbReference>
<evidence type="ECO:0000313" key="6">
    <source>
        <dbReference type="Proteomes" id="UP000078397"/>
    </source>
</evidence>
<feature type="repeat" description="ANK" evidence="3">
    <location>
        <begin position="93"/>
        <end position="125"/>
    </location>
</feature>
<dbReference type="Pfam" id="PF00023">
    <property type="entry name" value="Ank"/>
    <property type="match status" value="1"/>
</dbReference>
<evidence type="ECO:0000256" key="3">
    <source>
        <dbReference type="PROSITE-ProRule" id="PRU00023"/>
    </source>
</evidence>
<dbReference type="PROSITE" id="PS50297">
    <property type="entry name" value="ANK_REP_REGION"/>
    <property type="match status" value="1"/>
</dbReference>
<dbReference type="SMART" id="SM00248">
    <property type="entry name" value="ANK"/>
    <property type="match status" value="3"/>
</dbReference>
<dbReference type="AlphaFoldDB" id="A0A179FJG7"/>
<dbReference type="PROSITE" id="PS50088">
    <property type="entry name" value="ANK_REPEAT"/>
    <property type="match status" value="1"/>
</dbReference>
<dbReference type="InterPro" id="IPR002110">
    <property type="entry name" value="Ankyrin_rpt"/>
</dbReference>
<sequence length="188" mass="20433">MAPTLSEDEIDDLIYFARVGEMDDLKETLVALAEREKVSQAEILIAAKDEGKSTALHMATGNGHLETVRKLLQCFDDRPKEEKQAFIDDANEHGNTGLHWAALGGHLDTVKLLMENGASPALANETNYVPLDLANFNDKREVAEYFLASAGMLENKNEENGLANAAESIELTGGGDDDDDDKDDVKAA</sequence>
<evidence type="ECO:0000256" key="2">
    <source>
        <dbReference type="ARBA" id="ARBA00023043"/>
    </source>
</evidence>
<dbReference type="PANTHER" id="PTHR24171">
    <property type="entry name" value="ANKYRIN REPEAT DOMAIN-CONTAINING PROTEIN 39-RELATED"/>
    <property type="match status" value="1"/>
</dbReference>
<evidence type="ECO:0000256" key="4">
    <source>
        <dbReference type="SAM" id="MobiDB-lite"/>
    </source>
</evidence>
<evidence type="ECO:0000256" key="1">
    <source>
        <dbReference type="ARBA" id="ARBA00022737"/>
    </source>
</evidence>
<evidence type="ECO:0000313" key="5">
    <source>
        <dbReference type="EMBL" id="OAQ65179.1"/>
    </source>
</evidence>
<keyword evidence="2 3" id="KW-0040">ANK repeat</keyword>
<feature type="region of interest" description="Disordered" evidence="4">
    <location>
        <begin position="159"/>
        <end position="188"/>
    </location>
</feature>
<dbReference type="RefSeq" id="XP_018142493.1">
    <property type="nucleotide sequence ID" value="XM_018285381.1"/>
</dbReference>
<dbReference type="OrthoDB" id="10057496at2759"/>
<reference evidence="5 6" key="1">
    <citation type="journal article" date="2016" name="PLoS Pathog.">
        <title>Biosynthesis of antibiotic leucinostatins in bio-control fungus Purpureocillium lilacinum and their inhibition on phytophthora revealed by genome mining.</title>
        <authorList>
            <person name="Wang G."/>
            <person name="Liu Z."/>
            <person name="Lin R."/>
            <person name="Li E."/>
            <person name="Mao Z."/>
            <person name="Ling J."/>
            <person name="Yang Y."/>
            <person name="Yin W.B."/>
            <person name="Xie B."/>
        </authorList>
    </citation>
    <scope>NUCLEOTIDE SEQUENCE [LARGE SCALE GENOMIC DNA]</scope>
    <source>
        <strain evidence="5">170</strain>
    </source>
</reference>
<comment type="caution">
    <text evidence="5">The sequence shown here is derived from an EMBL/GenBank/DDBJ whole genome shotgun (WGS) entry which is preliminary data.</text>
</comment>
<dbReference type="KEGG" id="pchm:VFPPC_06334"/>
<dbReference type="GeneID" id="28849375"/>
<dbReference type="EMBL" id="LSBJ02000005">
    <property type="protein sequence ID" value="OAQ65179.1"/>
    <property type="molecule type" value="Genomic_DNA"/>
</dbReference>
<gene>
    <name evidence="5" type="ORF">VFPPC_06334</name>
</gene>
<dbReference type="Pfam" id="PF12796">
    <property type="entry name" value="Ank_2"/>
    <property type="match status" value="1"/>
</dbReference>
<keyword evidence="6" id="KW-1185">Reference proteome</keyword>
<dbReference type="STRING" id="1380566.A0A179FJG7"/>
<dbReference type="Gene3D" id="1.25.40.20">
    <property type="entry name" value="Ankyrin repeat-containing domain"/>
    <property type="match status" value="1"/>
</dbReference>
<proteinExistence type="predicted"/>
<name>A0A179FJG7_METCM</name>
<accession>A0A179FJG7</accession>